<dbReference type="SMART" id="SM00448">
    <property type="entry name" value="REC"/>
    <property type="match status" value="1"/>
</dbReference>
<gene>
    <name evidence="7" type="ORF">XD57_0951</name>
</gene>
<keyword evidence="3" id="KW-0805">Transcription regulation</keyword>
<evidence type="ECO:0000256" key="3">
    <source>
        <dbReference type="ARBA" id="ARBA00023015"/>
    </source>
</evidence>
<evidence type="ECO:0000256" key="1">
    <source>
        <dbReference type="ARBA" id="ARBA00022553"/>
    </source>
</evidence>
<dbReference type="GO" id="GO:0000160">
    <property type="term" value="P:phosphorelay signal transduction system"/>
    <property type="evidence" value="ECO:0007669"/>
    <property type="project" value="UniProtKB-KW"/>
</dbReference>
<evidence type="ECO:0000256" key="5">
    <source>
        <dbReference type="ARBA" id="ARBA00023163"/>
    </source>
</evidence>
<dbReference type="PANTHER" id="PTHR44591:SF14">
    <property type="entry name" value="PROTEIN PILG"/>
    <property type="match status" value="1"/>
</dbReference>
<dbReference type="FunFam" id="3.40.50.2300:FF:000001">
    <property type="entry name" value="DNA-binding response regulator PhoB"/>
    <property type="match status" value="1"/>
</dbReference>
<dbReference type="SUPFAM" id="SSF52172">
    <property type="entry name" value="CheY-like"/>
    <property type="match status" value="1"/>
</dbReference>
<evidence type="ECO:0000256" key="4">
    <source>
        <dbReference type="ARBA" id="ARBA00023125"/>
    </source>
</evidence>
<dbReference type="Gene3D" id="3.40.50.2300">
    <property type="match status" value="1"/>
</dbReference>
<dbReference type="PATRIC" id="fig|93930.3.peg.1806"/>
<evidence type="ECO:0000313" key="8">
    <source>
        <dbReference type="Proteomes" id="UP000058636"/>
    </source>
</evidence>
<dbReference type="GO" id="GO:0003677">
    <property type="term" value="F:DNA binding"/>
    <property type="evidence" value="ECO:0007669"/>
    <property type="project" value="UniProtKB-KW"/>
</dbReference>
<feature type="modified residue" description="4-aspartylphosphate" evidence="6">
    <location>
        <position position="53"/>
    </location>
</feature>
<keyword evidence="1 6" id="KW-0597">Phosphoprotein</keyword>
<dbReference type="PANTHER" id="PTHR44591">
    <property type="entry name" value="STRESS RESPONSE REGULATOR PROTEIN 1"/>
    <property type="match status" value="1"/>
</dbReference>
<reference evidence="7 8" key="1">
    <citation type="journal article" date="2015" name="MBio">
        <title>Genome-Resolved Metagenomic Analysis Reveals Roles for Candidate Phyla and Other Microbial Community Members in Biogeochemical Transformations in Oil Reservoirs.</title>
        <authorList>
            <person name="Hu P."/>
            <person name="Tom L."/>
            <person name="Singh A."/>
            <person name="Thomas B.C."/>
            <person name="Baker B.J."/>
            <person name="Piceno Y.M."/>
            <person name="Andersen G.L."/>
            <person name="Banfield J.F."/>
        </authorList>
    </citation>
    <scope>NUCLEOTIDE SEQUENCE [LARGE SCALE GENOMIC DNA]</scope>
    <source>
        <strain evidence="7">46_26</strain>
    </source>
</reference>
<keyword evidence="2" id="KW-0902">Two-component regulatory system</keyword>
<dbReference type="InterPro" id="IPR050595">
    <property type="entry name" value="Bact_response_regulator"/>
</dbReference>
<evidence type="ECO:0000256" key="2">
    <source>
        <dbReference type="ARBA" id="ARBA00023012"/>
    </source>
</evidence>
<protein>
    <submittedName>
        <fullName evidence="7">Response regulator</fullName>
    </submittedName>
</protein>
<dbReference type="EMBL" id="LGFG01000071">
    <property type="protein sequence ID" value="KUK22954.1"/>
    <property type="molecule type" value="Genomic_DNA"/>
</dbReference>
<keyword evidence="4" id="KW-0238">DNA-binding</keyword>
<keyword evidence="5" id="KW-0804">Transcription</keyword>
<dbReference type="Pfam" id="PF00072">
    <property type="entry name" value="Response_reg"/>
    <property type="match status" value="1"/>
</dbReference>
<sequence length="122" mass="13804">MSKKILLVDDSAVLRKIVSFNLKKEGYEVIEAENGQIALEKLSEFTPDLIVLDIMMPVMGGFTVLKKLQEKENWKRIPVIVLTAKGGEEDESLAFSLGARKVMRKPFSPSQFIEEVKHLLNE</sequence>
<dbReference type="InterPro" id="IPR011006">
    <property type="entry name" value="CheY-like_superfamily"/>
</dbReference>
<dbReference type="InterPro" id="IPR001789">
    <property type="entry name" value="Sig_transdc_resp-reg_receiver"/>
</dbReference>
<dbReference type="CDD" id="cd17552">
    <property type="entry name" value="REC_RR468-like"/>
    <property type="match status" value="1"/>
</dbReference>
<proteinExistence type="predicted"/>
<organism evidence="7 8">
    <name type="scientific">Thermotoga petrophila</name>
    <dbReference type="NCBI Taxonomy" id="93929"/>
    <lineage>
        <taxon>Bacteria</taxon>
        <taxon>Thermotogati</taxon>
        <taxon>Thermotogota</taxon>
        <taxon>Thermotogae</taxon>
        <taxon>Thermotogales</taxon>
        <taxon>Thermotogaceae</taxon>
        <taxon>Thermotoga</taxon>
    </lineage>
</organism>
<comment type="caution">
    <text evidence="7">The sequence shown here is derived from an EMBL/GenBank/DDBJ whole genome shotgun (WGS) entry which is preliminary data.</text>
</comment>
<dbReference type="AlphaFoldDB" id="A0A101EQT6"/>
<dbReference type="PROSITE" id="PS50110">
    <property type="entry name" value="RESPONSE_REGULATORY"/>
    <property type="match status" value="1"/>
</dbReference>
<accession>A0A101EQT6</accession>
<evidence type="ECO:0000256" key="6">
    <source>
        <dbReference type="PROSITE-ProRule" id="PRU00169"/>
    </source>
</evidence>
<name>A0A101EQT6_9THEM</name>
<dbReference type="Proteomes" id="UP000058636">
    <property type="component" value="Unassembled WGS sequence"/>
</dbReference>
<evidence type="ECO:0000313" key="7">
    <source>
        <dbReference type="EMBL" id="KUK22954.1"/>
    </source>
</evidence>